<dbReference type="SUPFAM" id="SSF50494">
    <property type="entry name" value="Trypsin-like serine proteases"/>
    <property type="match status" value="1"/>
</dbReference>
<dbReference type="OrthoDB" id="9770276at2"/>
<gene>
    <name evidence="8" type="ORF">C7B64_11520</name>
</gene>
<evidence type="ECO:0000256" key="3">
    <source>
        <dbReference type="ARBA" id="ARBA00022729"/>
    </source>
</evidence>
<comment type="caution">
    <text evidence="8">The sequence shown here is derived from an EMBL/GenBank/DDBJ whole genome shotgun (WGS) entry which is preliminary data.</text>
</comment>
<evidence type="ECO:0000259" key="7">
    <source>
        <dbReference type="Pfam" id="PF19955"/>
    </source>
</evidence>
<accession>A0A2T1C3J3</accession>
<feature type="domain" description="Effector-associated" evidence="7">
    <location>
        <begin position="1"/>
        <end position="88"/>
    </location>
</feature>
<dbReference type="InterPro" id="IPR009003">
    <property type="entry name" value="Peptidase_S1_PA"/>
</dbReference>
<organism evidence="8 9">
    <name type="scientific">Merismopedia glauca CCAP 1448/3</name>
    <dbReference type="NCBI Taxonomy" id="1296344"/>
    <lineage>
        <taxon>Bacteria</taxon>
        <taxon>Bacillati</taxon>
        <taxon>Cyanobacteriota</taxon>
        <taxon>Cyanophyceae</taxon>
        <taxon>Synechococcales</taxon>
        <taxon>Merismopediaceae</taxon>
        <taxon>Merismopedia</taxon>
    </lineage>
</organism>
<dbReference type="InterPro" id="IPR043504">
    <property type="entry name" value="Peptidase_S1_PA_chymotrypsin"/>
</dbReference>
<reference evidence="8 9" key="2">
    <citation type="submission" date="2018-03" db="EMBL/GenBank/DDBJ databases">
        <title>The ancient ancestry and fast evolution of plastids.</title>
        <authorList>
            <person name="Moore K.R."/>
            <person name="Magnabosco C."/>
            <person name="Momper L."/>
            <person name="Gold D.A."/>
            <person name="Bosak T."/>
            <person name="Fournier G.P."/>
        </authorList>
    </citation>
    <scope>NUCLEOTIDE SEQUENCE [LARGE SCALE GENOMIC DNA]</scope>
    <source>
        <strain evidence="8 9">CCAP 1448/3</strain>
    </source>
</reference>
<dbReference type="AlphaFoldDB" id="A0A2T1C3J3"/>
<evidence type="ECO:0000256" key="1">
    <source>
        <dbReference type="ARBA" id="ARBA00008764"/>
    </source>
</evidence>
<protein>
    <recommendedName>
        <fullName evidence="6">Serine protease</fullName>
        <ecNumber evidence="6">3.4.21.-</ecNumber>
    </recommendedName>
</protein>
<dbReference type="Proteomes" id="UP000238762">
    <property type="component" value="Unassembled WGS sequence"/>
</dbReference>
<dbReference type="Pfam" id="PF19955">
    <property type="entry name" value="EAD1"/>
    <property type="match status" value="1"/>
</dbReference>
<evidence type="ECO:0000313" key="9">
    <source>
        <dbReference type="Proteomes" id="UP000238762"/>
    </source>
</evidence>
<keyword evidence="3" id="KW-0732">Signal</keyword>
<dbReference type="EMBL" id="PVWJ01000049">
    <property type="protein sequence ID" value="PSB02774.1"/>
    <property type="molecule type" value="Genomic_DNA"/>
</dbReference>
<keyword evidence="2 6" id="KW-0645">Protease</keyword>
<dbReference type="Pfam" id="PF13365">
    <property type="entry name" value="Trypsin_2"/>
    <property type="match status" value="1"/>
</dbReference>
<evidence type="ECO:0000256" key="6">
    <source>
        <dbReference type="RuleBase" id="RU004296"/>
    </source>
</evidence>
<keyword evidence="4 6" id="KW-0378">Hydrolase</keyword>
<sequence length="334" mass="37202">MELSGDKFEQLRIALQRAYPSRPKLQLLLREELNVRLDEIVGNGNLENTVAELLGWAEESEERIPKLVSAAIKRNPGNSHLRAFVESFGMIPVEARATPIISSGSEFEWRGPTDDLELQSFLRPQPQLWDMAFLKHGVDRAAGVCRIEIEARQAIGTGVLVKQDLLLTNYHVYEAAGLDASRLRLAFGSMTGMEENERIFQLADHPVVHYSPTNKFDYVLFRVEPRIWQADAIRPVSYVQTSPPKGSSVHVVQHPDGDAMKVAFGTNGVTGVYEEEGLIQYVSQTSNGSSGSPCFNDLWQLVALHHAQRATTFRVVCEGILFSKIYPQIAAALS</sequence>
<dbReference type="PANTHER" id="PTHR14389">
    <property type="entry name" value="SI:CH1073-475A24.1"/>
    <property type="match status" value="1"/>
</dbReference>
<comment type="similarity">
    <text evidence="1 6">Belongs to the peptidase S1B family.</text>
</comment>
<dbReference type="InterPro" id="IPR008256">
    <property type="entry name" value="Peptidase_S1B"/>
</dbReference>
<evidence type="ECO:0000256" key="2">
    <source>
        <dbReference type="ARBA" id="ARBA00022670"/>
    </source>
</evidence>
<name>A0A2T1C3J3_9CYAN</name>
<dbReference type="EC" id="3.4.21.-" evidence="6"/>
<evidence type="ECO:0000313" key="8">
    <source>
        <dbReference type="EMBL" id="PSB02774.1"/>
    </source>
</evidence>
<evidence type="ECO:0000256" key="4">
    <source>
        <dbReference type="ARBA" id="ARBA00022801"/>
    </source>
</evidence>
<dbReference type="PRINTS" id="PR00839">
    <property type="entry name" value="V8PROTEASE"/>
</dbReference>
<keyword evidence="9" id="KW-1185">Reference proteome</keyword>
<proteinExistence type="inferred from homology"/>
<keyword evidence="5 6" id="KW-0720">Serine protease</keyword>
<dbReference type="GO" id="GO:0006508">
    <property type="term" value="P:proteolysis"/>
    <property type="evidence" value="ECO:0007669"/>
    <property type="project" value="UniProtKB-KW"/>
</dbReference>
<dbReference type="RefSeq" id="WP_106288800.1">
    <property type="nucleotide sequence ID" value="NZ_CAWNTC010000039.1"/>
</dbReference>
<dbReference type="Gene3D" id="2.40.10.10">
    <property type="entry name" value="Trypsin-like serine proteases"/>
    <property type="match status" value="2"/>
</dbReference>
<dbReference type="GO" id="GO:0008236">
    <property type="term" value="F:serine-type peptidase activity"/>
    <property type="evidence" value="ECO:0007669"/>
    <property type="project" value="UniProtKB-KW"/>
</dbReference>
<dbReference type="PANTHER" id="PTHR14389:SF3">
    <property type="entry name" value="PROTEIN FAM111A-LIKE"/>
    <property type="match status" value="1"/>
</dbReference>
<evidence type="ECO:0000256" key="5">
    <source>
        <dbReference type="ARBA" id="ARBA00022825"/>
    </source>
</evidence>
<dbReference type="InterPro" id="IPR045430">
    <property type="entry name" value="EAD1"/>
</dbReference>
<reference evidence="8 9" key="1">
    <citation type="submission" date="2018-02" db="EMBL/GenBank/DDBJ databases">
        <authorList>
            <person name="Cohen D.B."/>
            <person name="Kent A.D."/>
        </authorList>
    </citation>
    <scope>NUCLEOTIDE SEQUENCE [LARGE SCALE GENOMIC DNA]</scope>
    <source>
        <strain evidence="8 9">CCAP 1448/3</strain>
    </source>
</reference>